<dbReference type="CDD" id="cd03441">
    <property type="entry name" value="R_hydratase_like"/>
    <property type="match status" value="1"/>
</dbReference>
<protein>
    <recommendedName>
        <fullName evidence="1">FAS1-like dehydratase domain-containing protein</fullName>
    </recommendedName>
</protein>
<proteinExistence type="predicted"/>
<dbReference type="SUPFAM" id="SSF54637">
    <property type="entry name" value="Thioesterase/thiol ester dehydrase-isomerase"/>
    <property type="match status" value="1"/>
</dbReference>
<dbReference type="RefSeq" id="WP_011810671.1">
    <property type="nucleotide sequence ID" value="NC_008786.1"/>
</dbReference>
<dbReference type="STRING" id="391735.Veis_2939"/>
<dbReference type="Proteomes" id="UP000000374">
    <property type="component" value="Chromosome"/>
</dbReference>
<evidence type="ECO:0000313" key="2">
    <source>
        <dbReference type="EMBL" id="ABM58675.1"/>
    </source>
</evidence>
<gene>
    <name evidence="2" type="ordered locus">Veis_2939</name>
</gene>
<evidence type="ECO:0000259" key="1">
    <source>
        <dbReference type="Pfam" id="PF13452"/>
    </source>
</evidence>
<dbReference type="Pfam" id="PF13452">
    <property type="entry name" value="FAS1_DH_region"/>
    <property type="match status" value="1"/>
</dbReference>
<dbReference type="eggNOG" id="COG2030">
    <property type="taxonomic scope" value="Bacteria"/>
</dbReference>
<keyword evidence="3" id="KW-1185">Reference proteome</keyword>
<dbReference type="InterPro" id="IPR016709">
    <property type="entry name" value="HadA-like"/>
</dbReference>
<reference evidence="3" key="1">
    <citation type="submission" date="2006-12" db="EMBL/GenBank/DDBJ databases">
        <title>Complete sequence of chromosome 1 of Verminephrobacter eiseniae EF01-2.</title>
        <authorList>
            <person name="Copeland A."/>
            <person name="Lucas S."/>
            <person name="Lapidus A."/>
            <person name="Barry K."/>
            <person name="Detter J.C."/>
            <person name="Glavina del Rio T."/>
            <person name="Dalin E."/>
            <person name="Tice H."/>
            <person name="Pitluck S."/>
            <person name="Chertkov O."/>
            <person name="Brettin T."/>
            <person name="Bruce D."/>
            <person name="Han C."/>
            <person name="Tapia R."/>
            <person name="Gilna P."/>
            <person name="Schmutz J."/>
            <person name="Larimer F."/>
            <person name="Land M."/>
            <person name="Hauser L."/>
            <person name="Kyrpides N."/>
            <person name="Kim E."/>
            <person name="Stahl D."/>
            <person name="Richardson P."/>
        </authorList>
    </citation>
    <scope>NUCLEOTIDE SEQUENCE [LARGE SCALE GENOMIC DNA]</scope>
    <source>
        <strain evidence="3">EF01-2</strain>
    </source>
</reference>
<dbReference type="HOGENOM" id="CLU_116276_1_1_4"/>
<dbReference type="EMBL" id="CP000542">
    <property type="protein sequence ID" value="ABM58675.1"/>
    <property type="molecule type" value="Genomic_DNA"/>
</dbReference>
<dbReference type="OrthoDB" id="5522043at2"/>
<accession>A1WM18</accession>
<organism evidence="2 3">
    <name type="scientific">Verminephrobacter eiseniae (strain EF01-2)</name>
    <dbReference type="NCBI Taxonomy" id="391735"/>
    <lineage>
        <taxon>Bacteria</taxon>
        <taxon>Pseudomonadati</taxon>
        <taxon>Pseudomonadota</taxon>
        <taxon>Betaproteobacteria</taxon>
        <taxon>Burkholderiales</taxon>
        <taxon>Comamonadaceae</taxon>
        <taxon>Verminephrobacter</taxon>
    </lineage>
</organism>
<evidence type="ECO:0000313" key="3">
    <source>
        <dbReference type="Proteomes" id="UP000000374"/>
    </source>
</evidence>
<dbReference type="InterPro" id="IPR029069">
    <property type="entry name" value="HotDog_dom_sf"/>
</dbReference>
<dbReference type="PIRSF" id="PIRSF018072">
    <property type="entry name" value="UCP018072"/>
    <property type="match status" value="1"/>
</dbReference>
<dbReference type="GeneID" id="76461423"/>
<dbReference type="KEGG" id="vei:Veis_2939"/>
<sequence length="150" mass="16541">MLDRNLIGHSFGKRSLVVEEGAVRSYAQAIGETDATCFDPSAARAAGHRALRVPPTFLSCLEGRLFPTRALLELAGIDLERLLHAEQSYEYHAQAYAGDTLSYEQKIVDIYDKKGGALEFLVKQTRVSNQDGVHIADLRAALVQRQLVKA</sequence>
<feature type="domain" description="FAS1-like dehydratase" evidence="1">
    <location>
        <begin position="6"/>
        <end position="137"/>
    </location>
</feature>
<dbReference type="AlphaFoldDB" id="A1WM18"/>
<dbReference type="Gene3D" id="3.10.129.10">
    <property type="entry name" value="Hotdog Thioesterase"/>
    <property type="match status" value="1"/>
</dbReference>
<dbReference type="InterPro" id="IPR039569">
    <property type="entry name" value="FAS1-like_DH_region"/>
</dbReference>
<name>A1WM18_VEREI</name>